<dbReference type="Proteomes" id="UP001141806">
    <property type="component" value="Unassembled WGS sequence"/>
</dbReference>
<evidence type="ECO:0000313" key="1">
    <source>
        <dbReference type="EMBL" id="KAJ4952265.1"/>
    </source>
</evidence>
<comment type="caution">
    <text evidence="1">The sequence shown here is derived from an EMBL/GenBank/DDBJ whole genome shotgun (WGS) entry which is preliminary data.</text>
</comment>
<dbReference type="InterPro" id="IPR029063">
    <property type="entry name" value="SAM-dependent_MTases_sf"/>
</dbReference>
<dbReference type="CDD" id="cd02440">
    <property type="entry name" value="AdoMet_MTases"/>
    <property type="match status" value="1"/>
</dbReference>
<protein>
    <submittedName>
        <fullName evidence="1">Uncharacterized protein</fullName>
    </submittedName>
</protein>
<keyword evidence="2" id="KW-1185">Reference proteome</keyword>
<dbReference type="PANTHER" id="PTHR14614">
    <property type="entry name" value="HEPATOCELLULAR CARCINOMA-ASSOCIATED ANTIGEN"/>
    <property type="match status" value="1"/>
</dbReference>
<dbReference type="Pfam" id="PF10294">
    <property type="entry name" value="Methyltransf_16"/>
    <property type="match status" value="1"/>
</dbReference>
<dbReference type="AlphaFoldDB" id="A0A9Q0JVS0"/>
<dbReference type="EMBL" id="JAMYWD010000012">
    <property type="protein sequence ID" value="KAJ4952265.1"/>
    <property type="molecule type" value="Genomic_DNA"/>
</dbReference>
<reference evidence="1" key="1">
    <citation type="journal article" date="2023" name="Plant J.">
        <title>The genome of the king protea, Protea cynaroides.</title>
        <authorList>
            <person name="Chang J."/>
            <person name="Duong T.A."/>
            <person name="Schoeman C."/>
            <person name="Ma X."/>
            <person name="Roodt D."/>
            <person name="Barker N."/>
            <person name="Li Z."/>
            <person name="Van de Peer Y."/>
            <person name="Mizrachi E."/>
        </authorList>
    </citation>
    <scope>NUCLEOTIDE SEQUENCE</scope>
    <source>
        <tissue evidence="1">Young leaves</tissue>
    </source>
</reference>
<accession>A0A9Q0JVS0</accession>
<gene>
    <name evidence="1" type="ORF">NE237_029097</name>
</gene>
<evidence type="ECO:0000313" key="2">
    <source>
        <dbReference type="Proteomes" id="UP001141806"/>
    </source>
</evidence>
<dbReference type="PANTHER" id="PTHR14614:SF123">
    <property type="entry name" value="OS04G0645500 PROTEIN"/>
    <property type="match status" value="1"/>
</dbReference>
<sequence length="235" mass="25438">MGIREVEVAGETLTIHELDDVYDPATGRVLTGSWVWHSSLFLSEWMANHGLLDFDLHGRTVVELGAGAGLPGLTAALLGAKRVILTDVAQLLPGLRKNVEVNSLEDRVEVRELVWGVDESQASDDSELGNVDLVLMSDVFFGASETAALAKTLKRLCGKETMIWSASEVREWTGDSLEELRREGFGVVELTSRLIPPSASSMATHEDTPSFAVFLLMPPGRDSGVPTDSTTEAET</sequence>
<organism evidence="1 2">
    <name type="scientific">Protea cynaroides</name>
    <dbReference type="NCBI Taxonomy" id="273540"/>
    <lineage>
        <taxon>Eukaryota</taxon>
        <taxon>Viridiplantae</taxon>
        <taxon>Streptophyta</taxon>
        <taxon>Embryophyta</taxon>
        <taxon>Tracheophyta</taxon>
        <taxon>Spermatophyta</taxon>
        <taxon>Magnoliopsida</taxon>
        <taxon>Proteales</taxon>
        <taxon>Proteaceae</taxon>
        <taxon>Protea</taxon>
    </lineage>
</organism>
<dbReference type="OrthoDB" id="413520at2759"/>
<dbReference type="Gene3D" id="3.40.50.150">
    <property type="entry name" value="Vaccinia Virus protein VP39"/>
    <property type="match status" value="1"/>
</dbReference>
<dbReference type="InterPro" id="IPR019410">
    <property type="entry name" value="Methyltransf_16"/>
</dbReference>
<name>A0A9Q0JVS0_9MAGN</name>
<dbReference type="SUPFAM" id="SSF53335">
    <property type="entry name" value="S-adenosyl-L-methionine-dependent methyltransferases"/>
    <property type="match status" value="1"/>
</dbReference>
<proteinExistence type="predicted"/>